<proteinExistence type="predicted"/>
<feature type="domain" description="Major facilitator superfamily (MFS) profile" evidence="7">
    <location>
        <begin position="18"/>
        <end position="479"/>
    </location>
</feature>
<dbReference type="CDD" id="cd17504">
    <property type="entry name" value="MFS_MMR_MDR_like"/>
    <property type="match status" value="1"/>
</dbReference>
<gene>
    <name evidence="8" type="ORF">A3L02_03225</name>
</gene>
<feature type="transmembrane region" description="Helical" evidence="6">
    <location>
        <begin position="307"/>
        <end position="328"/>
    </location>
</feature>
<feature type="transmembrane region" description="Helical" evidence="6">
    <location>
        <begin position="84"/>
        <end position="101"/>
    </location>
</feature>
<dbReference type="GO" id="GO:0022857">
    <property type="term" value="F:transmembrane transporter activity"/>
    <property type="evidence" value="ECO:0007669"/>
    <property type="project" value="InterPro"/>
</dbReference>
<reference evidence="8 9" key="1">
    <citation type="submission" date="2016-03" db="EMBL/GenBank/DDBJ databases">
        <title>Complete genome sequence of Thermococcus celer.</title>
        <authorList>
            <person name="Oger P.M."/>
        </authorList>
    </citation>
    <scope>NUCLEOTIDE SEQUENCE [LARGE SCALE GENOMIC DNA]</scope>
    <source>
        <strain evidence="8 9">Vu 13</strain>
    </source>
</reference>
<dbReference type="Gene3D" id="1.20.1250.20">
    <property type="entry name" value="MFS general substrate transporter like domains"/>
    <property type="match status" value="1"/>
</dbReference>
<feature type="transmembrane region" description="Helical" evidence="6">
    <location>
        <begin position="202"/>
        <end position="222"/>
    </location>
</feature>
<dbReference type="GeneID" id="33323735"/>
<evidence type="ECO:0000313" key="9">
    <source>
        <dbReference type="Proteomes" id="UP000197156"/>
    </source>
</evidence>
<accession>A0A218P152</accession>
<dbReference type="GO" id="GO:0016020">
    <property type="term" value="C:membrane"/>
    <property type="evidence" value="ECO:0007669"/>
    <property type="project" value="UniProtKB-SubCell"/>
</dbReference>
<evidence type="ECO:0000256" key="1">
    <source>
        <dbReference type="ARBA" id="ARBA00004141"/>
    </source>
</evidence>
<feature type="transmembrane region" description="Helical" evidence="6">
    <location>
        <begin position="54"/>
        <end position="72"/>
    </location>
</feature>
<feature type="transmembrane region" description="Helical" evidence="6">
    <location>
        <begin position="340"/>
        <end position="360"/>
    </location>
</feature>
<name>A0A218P152_THECE</name>
<keyword evidence="4 6" id="KW-1133">Transmembrane helix</keyword>
<comment type="subcellular location">
    <subcellularLocation>
        <location evidence="1">Membrane</location>
        <topology evidence="1">Multi-pass membrane protein</topology>
    </subcellularLocation>
</comment>
<feature type="transmembrane region" description="Helical" evidence="6">
    <location>
        <begin position="272"/>
        <end position="295"/>
    </location>
</feature>
<dbReference type="OrthoDB" id="117970at2157"/>
<keyword evidence="9" id="KW-1185">Reference proteome</keyword>
<evidence type="ECO:0000259" key="7">
    <source>
        <dbReference type="PROSITE" id="PS50850"/>
    </source>
</evidence>
<organism evidence="8 9">
    <name type="scientific">Thermococcus celer Vu 13 = JCM 8558</name>
    <dbReference type="NCBI Taxonomy" id="1293037"/>
    <lineage>
        <taxon>Archaea</taxon>
        <taxon>Methanobacteriati</taxon>
        <taxon>Methanobacteriota</taxon>
        <taxon>Thermococci</taxon>
        <taxon>Thermococcales</taxon>
        <taxon>Thermococcaceae</taxon>
        <taxon>Thermococcus</taxon>
    </lineage>
</organism>
<dbReference type="Proteomes" id="UP000197156">
    <property type="component" value="Chromosome"/>
</dbReference>
<sequence>MKVERKGETYDIAYARRAMLVVVILPLLVMYTEAMLTPALPTIQREFAINPNDVSWILTMYLLVGTVSVAIFGKLGDMYGKKKMFLVALGFYTLGVILNGFAPSFEWLLLTRGIQGFGMAIFPLAFSLVREEFPPEMVPEVQGMISAMFGVGMVIALPLGAYVTEHWGWRWTYHSAAPFAVLMFILAWAVLRESRYINPGKLDWPGAIFLTWAVVPALVAVTRAPNVGWGARETLALFGTSIVGVIALYLWEKRAENPLIPISIISSRNPAIVNIGIMFAAFGISMMSQANTYIFQMKPPYGFGKTILQSGLLMTPMAAVMLVVAPLGGRLMPKVGAKPTAITGAIIASSGLALLAKYAPEFPPNHLWAFVGLITYVGAGITLMNISLINVLVFSVPPRSMGVATGANSLFRNFGSTWGPAIAGTVMSTYYILFHPPGAPSWVQIRIPTTKAYEVLFGTSAGIYLFLALLSLAIVEVMKGGKIREVENGGEKEITVGPGE</sequence>
<dbReference type="KEGG" id="tce:A3L02_03225"/>
<dbReference type="PROSITE" id="PS50850">
    <property type="entry name" value="MFS"/>
    <property type="match status" value="1"/>
</dbReference>
<dbReference type="AlphaFoldDB" id="A0A218P152"/>
<dbReference type="Gene3D" id="1.20.1720.10">
    <property type="entry name" value="Multidrug resistance protein D"/>
    <property type="match status" value="1"/>
</dbReference>
<keyword evidence="5 6" id="KW-0472">Membrane</keyword>
<feature type="transmembrane region" description="Helical" evidence="6">
    <location>
        <begin position="453"/>
        <end position="475"/>
    </location>
</feature>
<evidence type="ECO:0000256" key="6">
    <source>
        <dbReference type="SAM" id="Phobius"/>
    </source>
</evidence>
<dbReference type="InterPro" id="IPR036259">
    <property type="entry name" value="MFS_trans_sf"/>
</dbReference>
<dbReference type="SUPFAM" id="SSF103473">
    <property type="entry name" value="MFS general substrate transporter"/>
    <property type="match status" value="1"/>
</dbReference>
<evidence type="ECO:0000256" key="5">
    <source>
        <dbReference type="ARBA" id="ARBA00023136"/>
    </source>
</evidence>
<dbReference type="InterPro" id="IPR011701">
    <property type="entry name" value="MFS"/>
</dbReference>
<dbReference type="EMBL" id="CP014854">
    <property type="protein sequence ID" value="ASI98643.1"/>
    <property type="molecule type" value="Genomic_DNA"/>
</dbReference>
<feature type="transmembrane region" description="Helical" evidence="6">
    <location>
        <begin position="107"/>
        <end position="129"/>
    </location>
</feature>
<feature type="transmembrane region" description="Helical" evidence="6">
    <location>
        <begin position="171"/>
        <end position="190"/>
    </location>
</feature>
<feature type="transmembrane region" description="Helical" evidence="6">
    <location>
        <begin position="366"/>
        <end position="393"/>
    </location>
</feature>
<feature type="transmembrane region" description="Helical" evidence="6">
    <location>
        <begin position="12"/>
        <end position="34"/>
    </location>
</feature>
<dbReference type="Pfam" id="PF07690">
    <property type="entry name" value="MFS_1"/>
    <property type="match status" value="1"/>
</dbReference>
<dbReference type="PANTHER" id="PTHR42718">
    <property type="entry name" value="MAJOR FACILITATOR SUPERFAMILY MULTIDRUG TRANSPORTER MFSC"/>
    <property type="match status" value="1"/>
</dbReference>
<protein>
    <submittedName>
        <fullName evidence="8">MFS transporter permease</fullName>
    </submittedName>
</protein>
<evidence type="ECO:0000256" key="4">
    <source>
        <dbReference type="ARBA" id="ARBA00022989"/>
    </source>
</evidence>
<feature type="transmembrane region" description="Helical" evidence="6">
    <location>
        <begin position="141"/>
        <end position="159"/>
    </location>
</feature>
<dbReference type="InterPro" id="IPR020846">
    <property type="entry name" value="MFS_dom"/>
</dbReference>
<evidence type="ECO:0000256" key="3">
    <source>
        <dbReference type="ARBA" id="ARBA00022692"/>
    </source>
</evidence>
<evidence type="ECO:0000313" key="8">
    <source>
        <dbReference type="EMBL" id="ASI98643.1"/>
    </source>
</evidence>
<keyword evidence="3 6" id="KW-0812">Transmembrane</keyword>
<keyword evidence="2" id="KW-0813">Transport</keyword>
<feature type="transmembrane region" description="Helical" evidence="6">
    <location>
        <begin position="234"/>
        <end position="251"/>
    </location>
</feature>
<evidence type="ECO:0000256" key="2">
    <source>
        <dbReference type="ARBA" id="ARBA00022448"/>
    </source>
</evidence>
<dbReference type="RefSeq" id="WP_088862603.1">
    <property type="nucleotide sequence ID" value="NZ_CP014854.1"/>
</dbReference>
<feature type="transmembrane region" description="Helical" evidence="6">
    <location>
        <begin position="414"/>
        <end position="433"/>
    </location>
</feature>
<dbReference type="PANTHER" id="PTHR42718:SF9">
    <property type="entry name" value="MAJOR FACILITATOR SUPERFAMILY MULTIDRUG TRANSPORTER MFSC"/>
    <property type="match status" value="1"/>
</dbReference>